<dbReference type="GO" id="GO:0006302">
    <property type="term" value="P:double-strand break repair"/>
    <property type="evidence" value="ECO:0007669"/>
    <property type="project" value="TreeGrafter"/>
</dbReference>
<keyword evidence="1" id="KW-0235">DNA replication</keyword>
<dbReference type="InterPro" id="IPR001098">
    <property type="entry name" value="DNA-dir_DNA_pol_A_palm_dom"/>
</dbReference>
<gene>
    <name evidence="3" type="ORF">LCGC14_2159200</name>
</gene>
<dbReference type="EMBL" id="LAZR01027667">
    <property type="protein sequence ID" value="KKL65015.1"/>
    <property type="molecule type" value="Genomic_DNA"/>
</dbReference>
<dbReference type="PANTHER" id="PTHR10133:SF27">
    <property type="entry name" value="DNA POLYMERASE NU"/>
    <property type="match status" value="1"/>
</dbReference>
<reference evidence="3" key="1">
    <citation type="journal article" date="2015" name="Nature">
        <title>Complex archaea that bridge the gap between prokaryotes and eukaryotes.</title>
        <authorList>
            <person name="Spang A."/>
            <person name="Saw J.H."/>
            <person name="Jorgensen S.L."/>
            <person name="Zaremba-Niedzwiedzka K."/>
            <person name="Martijn J."/>
            <person name="Lind A.E."/>
            <person name="van Eijk R."/>
            <person name="Schleper C."/>
            <person name="Guy L."/>
            <person name="Ettema T.J."/>
        </authorList>
    </citation>
    <scope>NUCLEOTIDE SEQUENCE</scope>
</reference>
<dbReference type="GO" id="GO:0003887">
    <property type="term" value="F:DNA-directed DNA polymerase activity"/>
    <property type="evidence" value="ECO:0007669"/>
    <property type="project" value="InterPro"/>
</dbReference>
<comment type="caution">
    <text evidence="3">The sequence shown here is derived from an EMBL/GenBank/DDBJ whole genome shotgun (WGS) entry which is preliminary data.</text>
</comment>
<evidence type="ECO:0000259" key="2">
    <source>
        <dbReference type="Pfam" id="PF00476"/>
    </source>
</evidence>
<evidence type="ECO:0000313" key="3">
    <source>
        <dbReference type="EMBL" id="KKL65015.1"/>
    </source>
</evidence>
<feature type="domain" description="DNA-directed DNA polymerase family A palm" evidence="2">
    <location>
        <begin position="270"/>
        <end position="450"/>
    </location>
</feature>
<sequence>MKIHLDFETRSELNIKKVGAWVYSRHPSTEVQCMAYGINNEPVKLMTKEQLCIPYLQQQEMAFDRYIDKRPLYIAHSAMFEYLIWHNILVPRFGYPVIPKHMWRCTAAMASALALPRGLDALAVALNLPVKKDKEGYAVMLKMCKPRKPTKNEVENGTVFALWHESPEDFAKLHKYCIADVEIERIADNTMRDLSPSEQKVFHLDQEVNLRGIRIDTQAVDSAIKLVEEYKKLEEQKVVKLSDGFLDGLSRRQRVLTWIKGEGVELKDFTKETVNEALNGELPDKIRKVLKIRQELGKTSIAKYTAFKESTGDDGVLYDALIYHGAATGRWTGQRAQLHNLPRVTQENIDSAIELLRNDNLGSFQSMFPNVLQTLSQCIRGMLIAREGHEFIGADWNAIEARTLLWFAGDKKGLDYYRTGKDPYKIVATKIFNVALEDVNKMQRFVGKQTELG</sequence>
<dbReference type="InterPro" id="IPR002298">
    <property type="entry name" value="DNA_polymerase_A"/>
</dbReference>
<dbReference type="Gene3D" id="3.30.70.370">
    <property type="match status" value="1"/>
</dbReference>
<feature type="non-terminal residue" evidence="3">
    <location>
        <position position="453"/>
    </location>
</feature>
<dbReference type="InterPro" id="IPR043502">
    <property type="entry name" value="DNA/RNA_pol_sf"/>
</dbReference>
<dbReference type="GO" id="GO:0003677">
    <property type="term" value="F:DNA binding"/>
    <property type="evidence" value="ECO:0007669"/>
    <property type="project" value="InterPro"/>
</dbReference>
<dbReference type="AlphaFoldDB" id="A0A0F9G655"/>
<accession>A0A0F9G655</accession>
<dbReference type="GO" id="GO:0006261">
    <property type="term" value="P:DNA-templated DNA replication"/>
    <property type="evidence" value="ECO:0007669"/>
    <property type="project" value="InterPro"/>
</dbReference>
<name>A0A0F9G655_9ZZZZ</name>
<proteinExistence type="predicted"/>
<dbReference type="SUPFAM" id="SSF56672">
    <property type="entry name" value="DNA/RNA polymerases"/>
    <property type="match status" value="1"/>
</dbReference>
<evidence type="ECO:0000256" key="1">
    <source>
        <dbReference type="ARBA" id="ARBA00022705"/>
    </source>
</evidence>
<organism evidence="3">
    <name type="scientific">marine sediment metagenome</name>
    <dbReference type="NCBI Taxonomy" id="412755"/>
    <lineage>
        <taxon>unclassified sequences</taxon>
        <taxon>metagenomes</taxon>
        <taxon>ecological metagenomes</taxon>
    </lineage>
</organism>
<dbReference type="Gene3D" id="1.10.150.20">
    <property type="entry name" value="5' to 3' exonuclease, C-terminal subdomain"/>
    <property type="match status" value="1"/>
</dbReference>
<dbReference type="Pfam" id="PF00476">
    <property type="entry name" value="DNA_pol_A"/>
    <property type="match status" value="1"/>
</dbReference>
<dbReference type="PANTHER" id="PTHR10133">
    <property type="entry name" value="DNA POLYMERASE I"/>
    <property type="match status" value="1"/>
</dbReference>
<protein>
    <recommendedName>
        <fullName evidence="2">DNA-directed DNA polymerase family A palm domain-containing protein</fullName>
    </recommendedName>
</protein>